<proteinExistence type="predicted"/>
<accession>B9TND5</accession>
<dbReference type="AlphaFoldDB" id="B9TND5"/>
<evidence type="ECO:0000313" key="1">
    <source>
        <dbReference type="EMBL" id="EEF22629.1"/>
    </source>
</evidence>
<evidence type="ECO:0000313" key="2">
    <source>
        <dbReference type="Proteomes" id="UP000008311"/>
    </source>
</evidence>
<feature type="non-terminal residue" evidence="1">
    <location>
        <position position="98"/>
    </location>
</feature>
<organism evidence="1 2">
    <name type="scientific">Ricinus communis</name>
    <name type="common">Castor bean</name>
    <dbReference type="NCBI Taxonomy" id="3988"/>
    <lineage>
        <taxon>Eukaryota</taxon>
        <taxon>Viridiplantae</taxon>
        <taxon>Streptophyta</taxon>
        <taxon>Embryophyta</taxon>
        <taxon>Tracheophyta</taxon>
        <taxon>Spermatophyta</taxon>
        <taxon>Magnoliopsida</taxon>
        <taxon>eudicotyledons</taxon>
        <taxon>Gunneridae</taxon>
        <taxon>Pentapetalae</taxon>
        <taxon>rosids</taxon>
        <taxon>fabids</taxon>
        <taxon>Malpighiales</taxon>
        <taxon>Euphorbiaceae</taxon>
        <taxon>Acalyphoideae</taxon>
        <taxon>Acalypheae</taxon>
        <taxon>Ricinus</taxon>
    </lineage>
</organism>
<sequence length="98" mass="11217">MPLRDRLDDRETEPAALRVAAGHAIKAVEHALAFRRRNARPAVFHGHGHAAVFRHHRHVDRAALRRVLDRIVDEVAEQDHQRVRLPFHVGAVRPLQAE</sequence>
<gene>
    <name evidence="1" type="ORF">RCOM_2003480</name>
</gene>
<keyword evidence="2" id="KW-1185">Reference proteome</keyword>
<dbReference type="InParanoid" id="B9TND5"/>
<dbReference type="Proteomes" id="UP000008311">
    <property type="component" value="Unassembled WGS sequence"/>
</dbReference>
<dbReference type="EMBL" id="EQ992212">
    <property type="protein sequence ID" value="EEF22629.1"/>
    <property type="molecule type" value="Genomic_DNA"/>
</dbReference>
<protein>
    <submittedName>
        <fullName evidence="1">Uncharacterized protein</fullName>
    </submittedName>
</protein>
<reference evidence="2" key="1">
    <citation type="journal article" date="2010" name="Nat. Biotechnol.">
        <title>Draft genome sequence of the oilseed species Ricinus communis.</title>
        <authorList>
            <person name="Chan A.P."/>
            <person name="Crabtree J."/>
            <person name="Zhao Q."/>
            <person name="Lorenzi H."/>
            <person name="Orvis J."/>
            <person name="Puiu D."/>
            <person name="Melake-Berhan A."/>
            <person name="Jones K.M."/>
            <person name="Redman J."/>
            <person name="Chen G."/>
            <person name="Cahoon E.B."/>
            <person name="Gedil M."/>
            <person name="Stanke M."/>
            <person name="Haas B.J."/>
            <person name="Wortman J.R."/>
            <person name="Fraser-Liggett C.M."/>
            <person name="Ravel J."/>
            <person name="Rabinowicz P.D."/>
        </authorList>
    </citation>
    <scope>NUCLEOTIDE SEQUENCE [LARGE SCALE GENOMIC DNA]</scope>
    <source>
        <strain evidence="2">cv. Hale</strain>
    </source>
</reference>
<name>B9TND5_RICCO</name>